<evidence type="ECO:0000256" key="5">
    <source>
        <dbReference type="ARBA" id="ARBA00022801"/>
    </source>
</evidence>
<reference evidence="14" key="1">
    <citation type="submission" date="2020-11" db="EMBL/GenBank/DDBJ databases">
        <authorList>
            <person name="Konstantinou D."/>
            <person name="Gkelis S."/>
            <person name="Popin R."/>
            <person name="Fewer D."/>
            <person name="Sivonen K."/>
        </authorList>
    </citation>
    <scope>NUCLEOTIDE SEQUENCE</scope>
    <source>
        <strain evidence="14">TAU-MAC 1115</strain>
    </source>
</reference>
<dbReference type="PANTHER" id="PTHR43199">
    <property type="entry name" value="GLUTATHIONE HYDROLASE"/>
    <property type="match status" value="1"/>
</dbReference>
<feature type="region of interest" description="Disordered" evidence="12">
    <location>
        <begin position="580"/>
        <end position="599"/>
    </location>
</feature>
<evidence type="ECO:0000256" key="1">
    <source>
        <dbReference type="ARBA" id="ARBA00001049"/>
    </source>
</evidence>
<keyword evidence="11" id="KW-0317">Glutathione biosynthesis</keyword>
<feature type="binding site" evidence="10">
    <location>
        <position position="107"/>
    </location>
    <ligand>
        <name>L-glutamate</name>
        <dbReference type="ChEBI" id="CHEBI:29985"/>
    </ligand>
</feature>
<dbReference type="GO" id="GO:0103068">
    <property type="term" value="F:leukotriene C4 gamma-glutamyl transferase activity"/>
    <property type="evidence" value="ECO:0007669"/>
    <property type="project" value="UniProtKB-EC"/>
</dbReference>
<organism evidence="14 15">
    <name type="scientific">Leptothoe spongobia TAU-MAC 1115</name>
    <dbReference type="NCBI Taxonomy" id="1967444"/>
    <lineage>
        <taxon>Bacteria</taxon>
        <taxon>Bacillati</taxon>
        <taxon>Cyanobacteriota</taxon>
        <taxon>Cyanophyceae</taxon>
        <taxon>Nodosilineales</taxon>
        <taxon>Cymatolegaceae</taxon>
        <taxon>Leptothoe</taxon>
        <taxon>Leptothoe spongobia</taxon>
    </lineage>
</organism>
<dbReference type="Proteomes" id="UP000717364">
    <property type="component" value="Unassembled WGS sequence"/>
</dbReference>
<evidence type="ECO:0000256" key="9">
    <source>
        <dbReference type="PIRSR" id="PIRSR600101-1"/>
    </source>
</evidence>
<evidence type="ECO:0000256" key="2">
    <source>
        <dbReference type="ARBA" id="ARBA00001089"/>
    </source>
</evidence>
<proteinExistence type="inferred from homology"/>
<comment type="catalytic activity">
    <reaction evidence="8 11">
        <text>an N-terminal (5-L-glutamyl)-[peptide] + an alpha-amino acid = 5-L-glutamyl amino acid + an N-terminal L-alpha-aminoacyl-[peptide]</text>
        <dbReference type="Rhea" id="RHEA:23904"/>
        <dbReference type="Rhea" id="RHEA-COMP:9780"/>
        <dbReference type="Rhea" id="RHEA-COMP:9795"/>
        <dbReference type="ChEBI" id="CHEBI:77644"/>
        <dbReference type="ChEBI" id="CHEBI:78597"/>
        <dbReference type="ChEBI" id="CHEBI:78599"/>
        <dbReference type="ChEBI" id="CHEBI:78608"/>
        <dbReference type="EC" id="2.3.2.2"/>
    </reaction>
</comment>
<evidence type="ECO:0000313" key="15">
    <source>
        <dbReference type="Proteomes" id="UP000717364"/>
    </source>
</evidence>
<dbReference type="Pfam" id="PF01019">
    <property type="entry name" value="G_glu_transpept"/>
    <property type="match status" value="1"/>
</dbReference>
<dbReference type="InterPro" id="IPR043137">
    <property type="entry name" value="GGT_ssub_C"/>
</dbReference>
<evidence type="ECO:0000313" key="14">
    <source>
        <dbReference type="EMBL" id="MBT9317128.1"/>
    </source>
</evidence>
<keyword evidence="5 11" id="KW-0378">Hydrolase</keyword>
<evidence type="ECO:0000256" key="7">
    <source>
        <dbReference type="ARBA" id="ARBA00023315"/>
    </source>
</evidence>
<evidence type="ECO:0000256" key="6">
    <source>
        <dbReference type="ARBA" id="ARBA00023145"/>
    </source>
</evidence>
<feature type="transmembrane region" description="Helical" evidence="13">
    <location>
        <begin position="7"/>
        <end position="27"/>
    </location>
</feature>
<dbReference type="PANTHER" id="PTHR43199:SF1">
    <property type="entry name" value="GLUTATHIONE HYDROLASE PROENZYME"/>
    <property type="match status" value="1"/>
</dbReference>
<dbReference type="GO" id="GO:0006751">
    <property type="term" value="P:glutathione catabolic process"/>
    <property type="evidence" value="ECO:0007669"/>
    <property type="project" value="UniProtKB-UniRule"/>
</dbReference>
<evidence type="ECO:0000256" key="12">
    <source>
        <dbReference type="SAM" id="MobiDB-lite"/>
    </source>
</evidence>
<dbReference type="NCBIfam" id="TIGR00066">
    <property type="entry name" value="g_glut_trans"/>
    <property type="match status" value="1"/>
</dbReference>
<comment type="PTM">
    <text evidence="11">Cleaved by autocatalysis into a large and a small subunit.</text>
</comment>
<feature type="binding site" evidence="10">
    <location>
        <begin position="474"/>
        <end position="475"/>
    </location>
    <ligand>
        <name>L-glutamate</name>
        <dbReference type="ChEBI" id="CHEBI:29985"/>
    </ligand>
</feature>
<accession>A0A947GKR5</accession>
<comment type="caution">
    <text evidence="14">The sequence shown here is derived from an EMBL/GenBank/DDBJ whole genome shotgun (WGS) entry which is preliminary data.</text>
</comment>
<keyword evidence="13" id="KW-1133">Transmembrane helix</keyword>
<dbReference type="EC" id="3.4.19.13" evidence="11"/>
<dbReference type="InterPro" id="IPR029055">
    <property type="entry name" value="Ntn_hydrolases_N"/>
</dbReference>
<dbReference type="Gene3D" id="1.10.246.130">
    <property type="match status" value="1"/>
</dbReference>
<dbReference type="RefSeq" id="WP_215610192.1">
    <property type="nucleotide sequence ID" value="NZ_JADOES010000038.1"/>
</dbReference>
<name>A0A947GKR5_9CYAN</name>
<dbReference type="InterPro" id="IPR051792">
    <property type="entry name" value="GGT_bact"/>
</dbReference>
<evidence type="ECO:0000256" key="13">
    <source>
        <dbReference type="SAM" id="Phobius"/>
    </source>
</evidence>
<sequence length="599" mass="63148">MKLRTQYLLSILCAIGVMVMAAFVGIAQTVDKVPVSKGVGGAVASVDVDASRIGIEVLRQGGNAVDAAVATAAALGVTEPFSAGIGGGGFIMIYLHDQDRVITLDGREEAPAAVTADLFRDPDDPAGGNLPFFPNRISSGLAVGVPGTPLNWQTALDRYGTLSLAEALAPATELAETGFTVDGTFAQQVVRNQERFGAFTSTSQLYLPNGAPPEVGSTFKNPDMANTYRLLATQGVNSFYRGDISEAIVETVKAPPVVDEPTFKVQPGGMTLGDLDRYEVRVRPPVVSDYRGYRFYGMGLPSSGGITVAQTLGILEGSDLGSLKRSEALHQVIEAERLAFCDRNTYLGDPEYIDAPVTGLLSPAYTANFSLPKQAVEPCITPGNPLPYQTDPSPSLTQVPQVAAGNSQEGLSTTHLVTADQYSNVVSYTLTIESTGGSGMVVPGYGFILNNELTDFDTVLPHPNAPEPGKRPRSSMAPTIALTPNGRILALGSPGGSTIITTVVGIVTNMLDFDMPLPQAISAPRLSQRNVNTTLLERTLEEMDETKALSALGHEFRLVDEIGAATGLEIWPNGEMQAAAEPNRRGGGAAMVVNPAENH</sequence>
<evidence type="ECO:0000256" key="3">
    <source>
        <dbReference type="ARBA" id="ARBA00009381"/>
    </source>
</evidence>
<keyword evidence="6 11" id="KW-0865">Zymogen</keyword>
<dbReference type="EMBL" id="JADOES010000038">
    <property type="protein sequence ID" value="MBT9317128.1"/>
    <property type="molecule type" value="Genomic_DNA"/>
</dbReference>
<evidence type="ECO:0000256" key="10">
    <source>
        <dbReference type="PIRSR" id="PIRSR600101-2"/>
    </source>
</evidence>
<dbReference type="InterPro" id="IPR000101">
    <property type="entry name" value="GGT_peptidase"/>
</dbReference>
<dbReference type="GO" id="GO:0036374">
    <property type="term" value="F:glutathione hydrolase activity"/>
    <property type="evidence" value="ECO:0007669"/>
    <property type="project" value="UniProtKB-UniRule"/>
</dbReference>
<comment type="subunit">
    <text evidence="11">This enzyme consists of two polypeptide chains, which are synthesized in precursor form from a single polypeptide.</text>
</comment>
<dbReference type="Gene3D" id="3.60.20.40">
    <property type="match status" value="1"/>
</dbReference>
<evidence type="ECO:0000256" key="8">
    <source>
        <dbReference type="ARBA" id="ARBA00047417"/>
    </source>
</evidence>
<keyword evidence="13" id="KW-0472">Membrane</keyword>
<comment type="similarity">
    <text evidence="3 11">Belongs to the gamma-glutamyltransferase family.</text>
</comment>
<feature type="binding site" evidence="10">
    <location>
        <position position="496"/>
    </location>
    <ligand>
        <name>L-glutamate</name>
        <dbReference type="ChEBI" id="CHEBI:29985"/>
    </ligand>
</feature>
<feature type="binding site" evidence="10">
    <location>
        <position position="455"/>
    </location>
    <ligand>
        <name>L-glutamate</name>
        <dbReference type="ChEBI" id="CHEBI:29985"/>
    </ligand>
</feature>
<gene>
    <name evidence="14" type="primary">ggt</name>
    <name evidence="14" type="ORF">IXB50_17025</name>
</gene>
<keyword evidence="13" id="KW-0812">Transmembrane</keyword>
<dbReference type="PRINTS" id="PR01210">
    <property type="entry name" value="GGTRANSPTASE"/>
</dbReference>
<protein>
    <recommendedName>
        <fullName evidence="11">Glutathione hydrolase proenzyme</fullName>
        <ecNumber evidence="11">2.3.2.2</ecNumber>
        <ecNumber evidence="11">3.4.19.13</ecNumber>
    </recommendedName>
    <component>
        <recommendedName>
            <fullName evidence="11">Glutathione hydrolase large chain</fullName>
        </recommendedName>
    </component>
    <component>
        <recommendedName>
            <fullName evidence="11">Glutathione hydrolase small chain</fullName>
        </recommendedName>
    </component>
</protein>
<dbReference type="AlphaFoldDB" id="A0A947GKR5"/>
<dbReference type="InterPro" id="IPR043138">
    <property type="entry name" value="GGT_lsub"/>
</dbReference>
<reference evidence="14" key="2">
    <citation type="journal article" date="2021" name="Mar. Drugs">
        <title>Genome Reduction and Secondary Metabolism of the Marine Sponge-Associated Cyanobacterium Leptothoe.</title>
        <authorList>
            <person name="Konstantinou D."/>
            <person name="Popin R.V."/>
            <person name="Fewer D.P."/>
            <person name="Sivonen K."/>
            <person name="Gkelis S."/>
        </authorList>
    </citation>
    <scope>NUCLEOTIDE SEQUENCE</scope>
    <source>
        <strain evidence="14">TAU-MAC 1115</strain>
    </source>
</reference>
<keyword evidence="7 11" id="KW-0012">Acyltransferase</keyword>
<comment type="catalytic activity">
    <reaction evidence="2 11">
        <text>glutathione + H2O = L-cysteinylglycine + L-glutamate</text>
        <dbReference type="Rhea" id="RHEA:28807"/>
        <dbReference type="ChEBI" id="CHEBI:15377"/>
        <dbReference type="ChEBI" id="CHEBI:29985"/>
        <dbReference type="ChEBI" id="CHEBI:57925"/>
        <dbReference type="ChEBI" id="CHEBI:61694"/>
        <dbReference type="EC" id="3.4.19.13"/>
    </reaction>
</comment>
<evidence type="ECO:0000256" key="11">
    <source>
        <dbReference type="RuleBase" id="RU368036"/>
    </source>
</evidence>
<evidence type="ECO:0000256" key="4">
    <source>
        <dbReference type="ARBA" id="ARBA00022679"/>
    </source>
</evidence>
<dbReference type="EC" id="2.3.2.2" evidence="11"/>
<comment type="catalytic activity">
    <reaction evidence="1 11">
        <text>an S-substituted glutathione + H2O = an S-substituted L-cysteinylglycine + L-glutamate</text>
        <dbReference type="Rhea" id="RHEA:59468"/>
        <dbReference type="ChEBI" id="CHEBI:15377"/>
        <dbReference type="ChEBI" id="CHEBI:29985"/>
        <dbReference type="ChEBI" id="CHEBI:90779"/>
        <dbReference type="ChEBI" id="CHEBI:143103"/>
        <dbReference type="EC" id="3.4.19.13"/>
    </reaction>
</comment>
<keyword evidence="15" id="KW-1185">Reference proteome</keyword>
<feature type="active site" description="Nucleophile" evidence="9">
    <location>
        <position position="413"/>
    </location>
</feature>
<dbReference type="GO" id="GO:0006750">
    <property type="term" value="P:glutathione biosynthetic process"/>
    <property type="evidence" value="ECO:0007669"/>
    <property type="project" value="UniProtKB-KW"/>
</dbReference>
<comment type="pathway">
    <text evidence="11">Sulfur metabolism; glutathione metabolism.</text>
</comment>
<dbReference type="SUPFAM" id="SSF56235">
    <property type="entry name" value="N-terminal nucleophile aminohydrolases (Ntn hydrolases)"/>
    <property type="match status" value="1"/>
</dbReference>
<keyword evidence="4 11" id="KW-0808">Transferase</keyword>